<evidence type="ECO:0000313" key="2">
    <source>
        <dbReference type="EMBL" id="GHE50841.1"/>
    </source>
</evidence>
<dbReference type="AlphaFoldDB" id="A0A919DJJ3"/>
<gene>
    <name evidence="2" type="ORF">GCM10017771_72950</name>
</gene>
<comment type="caution">
    <text evidence="2">The sequence shown here is derived from an EMBL/GenBank/DDBJ whole genome shotgun (WGS) entry which is preliminary data.</text>
</comment>
<protein>
    <submittedName>
        <fullName evidence="2">Uncharacterized protein</fullName>
    </submittedName>
</protein>
<proteinExistence type="predicted"/>
<feature type="region of interest" description="Disordered" evidence="1">
    <location>
        <begin position="48"/>
        <end position="78"/>
    </location>
</feature>
<name>A0A919DJJ3_9ACTN</name>
<reference evidence="2" key="1">
    <citation type="journal article" date="2014" name="Int. J. Syst. Evol. Microbiol.">
        <title>Complete genome sequence of Corynebacterium casei LMG S-19264T (=DSM 44701T), isolated from a smear-ripened cheese.</title>
        <authorList>
            <consortium name="US DOE Joint Genome Institute (JGI-PGF)"/>
            <person name="Walter F."/>
            <person name="Albersmeier A."/>
            <person name="Kalinowski J."/>
            <person name="Ruckert C."/>
        </authorList>
    </citation>
    <scope>NUCLEOTIDE SEQUENCE</scope>
    <source>
        <strain evidence="2">CGMCC 4.7403</strain>
    </source>
</reference>
<accession>A0A919DJJ3</accession>
<dbReference type="Proteomes" id="UP000603227">
    <property type="component" value="Unassembled WGS sequence"/>
</dbReference>
<evidence type="ECO:0000256" key="1">
    <source>
        <dbReference type="SAM" id="MobiDB-lite"/>
    </source>
</evidence>
<reference evidence="2" key="2">
    <citation type="submission" date="2020-09" db="EMBL/GenBank/DDBJ databases">
        <authorList>
            <person name="Sun Q."/>
            <person name="Zhou Y."/>
        </authorList>
    </citation>
    <scope>NUCLEOTIDE SEQUENCE</scope>
    <source>
        <strain evidence="2">CGMCC 4.7403</strain>
    </source>
</reference>
<keyword evidence="3" id="KW-1185">Reference proteome</keyword>
<sequence>MLHEEAADGVDEAGLVGAGEREDELAAGTGAERHDILQWCVLSNIASDTQHGPSGRGSGQEGCLDRKPSGGLACHVAQ</sequence>
<organism evidence="2 3">
    <name type="scientific">Streptomyces capitiformicae</name>
    <dbReference type="NCBI Taxonomy" id="2014920"/>
    <lineage>
        <taxon>Bacteria</taxon>
        <taxon>Bacillati</taxon>
        <taxon>Actinomycetota</taxon>
        <taxon>Actinomycetes</taxon>
        <taxon>Kitasatosporales</taxon>
        <taxon>Streptomycetaceae</taxon>
        <taxon>Streptomyces</taxon>
    </lineage>
</organism>
<evidence type="ECO:0000313" key="3">
    <source>
        <dbReference type="Proteomes" id="UP000603227"/>
    </source>
</evidence>
<dbReference type="EMBL" id="BNAT01000035">
    <property type="protein sequence ID" value="GHE50841.1"/>
    <property type="molecule type" value="Genomic_DNA"/>
</dbReference>